<dbReference type="InterPro" id="IPR036396">
    <property type="entry name" value="Cyt_P450_sf"/>
</dbReference>
<organism evidence="8 9">
    <name type="scientific">Pseudoneurospora amorphoporcata</name>
    <dbReference type="NCBI Taxonomy" id="241081"/>
    <lineage>
        <taxon>Eukaryota</taxon>
        <taxon>Fungi</taxon>
        <taxon>Dikarya</taxon>
        <taxon>Ascomycota</taxon>
        <taxon>Pezizomycotina</taxon>
        <taxon>Sordariomycetes</taxon>
        <taxon>Sordariomycetidae</taxon>
        <taxon>Sordariales</taxon>
        <taxon>Sordariaceae</taxon>
        <taxon>Pseudoneurospora</taxon>
    </lineage>
</organism>
<comment type="caution">
    <text evidence="8">The sequence shown here is derived from an EMBL/GenBank/DDBJ whole genome shotgun (WGS) entry which is preliminary data.</text>
</comment>
<dbReference type="Gene3D" id="1.10.630.10">
    <property type="entry name" value="Cytochrome P450"/>
    <property type="match status" value="1"/>
</dbReference>
<evidence type="ECO:0000256" key="5">
    <source>
        <dbReference type="ARBA" id="ARBA00023004"/>
    </source>
</evidence>
<reference evidence="8" key="1">
    <citation type="journal article" date="2023" name="Mol. Phylogenet. Evol.">
        <title>Genome-scale phylogeny and comparative genomics of the fungal order Sordariales.</title>
        <authorList>
            <person name="Hensen N."/>
            <person name="Bonometti L."/>
            <person name="Westerberg I."/>
            <person name="Brannstrom I.O."/>
            <person name="Guillou S."/>
            <person name="Cros-Aarteil S."/>
            <person name="Calhoun S."/>
            <person name="Haridas S."/>
            <person name="Kuo A."/>
            <person name="Mondo S."/>
            <person name="Pangilinan J."/>
            <person name="Riley R."/>
            <person name="LaButti K."/>
            <person name="Andreopoulos B."/>
            <person name="Lipzen A."/>
            <person name="Chen C."/>
            <person name="Yan M."/>
            <person name="Daum C."/>
            <person name="Ng V."/>
            <person name="Clum A."/>
            <person name="Steindorff A."/>
            <person name="Ohm R.A."/>
            <person name="Martin F."/>
            <person name="Silar P."/>
            <person name="Natvig D.O."/>
            <person name="Lalanne C."/>
            <person name="Gautier V."/>
            <person name="Ament-Velasquez S.L."/>
            <person name="Kruys A."/>
            <person name="Hutchinson M.I."/>
            <person name="Powell A.J."/>
            <person name="Barry K."/>
            <person name="Miller A.N."/>
            <person name="Grigoriev I.V."/>
            <person name="Debuchy R."/>
            <person name="Gladieux P."/>
            <person name="Hiltunen Thoren M."/>
            <person name="Johannesson H."/>
        </authorList>
    </citation>
    <scope>NUCLEOTIDE SEQUENCE</scope>
    <source>
        <strain evidence="8">CBS 626.80</strain>
    </source>
</reference>
<proteinExistence type="inferred from homology"/>
<dbReference type="AlphaFoldDB" id="A0AAN6NP60"/>
<keyword evidence="4" id="KW-0560">Oxidoreductase</keyword>
<dbReference type="InterPro" id="IPR050364">
    <property type="entry name" value="Cytochrome_P450_fung"/>
</dbReference>
<evidence type="ECO:0000256" key="3">
    <source>
        <dbReference type="ARBA" id="ARBA00022723"/>
    </source>
</evidence>
<dbReference type="EMBL" id="MU859264">
    <property type="protein sequence ID" value="KAK3948433.1"/>
    <property type="molecule type" value="Genomic_DNA"/>
</dbReference>
<comment type="similarity">
    <text evidence="2">Belongs to the cytochrome P450 family.</text>
</comment>
<dbReference type="GO" id="GO:0004497">
    <property type="term" value="F:monooxygenase activity"/>
    <property type="evidence" value="ECO:0007669"/>
    <property type="project" value="UniProtKB-KW"/>
</dbReference>
<gene>
    <name evidence="8" type="ORF">QBC32DRAFT_327812</name>
</gene>
<dbReference type="SUPFAM" id="SSF48264">
    <property type="entry name" value="Cytochrome P450"/>
    <property type="match status" value="1"/>
</dbReference>
<keyword evidence="5" id="KW-0408">Iron</keyword>
<evidence type="ECO:0000256" key="4">
    <source>
        <dbReference type="ARBA" id="ARBA00023002"/>
    </source>
</evidence>
<evidence type="ECO:0000313" key="8">
    <source>
        <dbReference type="EMBL" id="KAK3948433.1"/>
    </source>
</evidence>
<dbReference type="Pfam" id="PF00067">
    <property type="entry name" value="p450"/>
    <property type="match status" value="1"/>
</dbReference>
<dbReference type="InterPro" id="IPR001128">
    <property type="entry name" value="Cyt_P450"/>
</dbReference>
<keyword evidence="6" id="KW-0503">Monooxygenase</keyword>
<keyword evidence="7" id="KW-0045">Antibiotic biosynthesis</keyword>
<protein>
    <submittedName>
        <fullName evidence="8">Cytochrome P450</fullName>
    </submittedName>
</protein>
<evidence type="ECO:0000256" key="6">
    <source>
        <dbReference type="ARBA" id="ARBA00023033"/>
    </source>
</evidence>
<comment type="pathway">
    <text evidence="1">Antibiotic biosynthesis.</text>
</comment>
<dbReference type="PANTHER" id="PTHR46300">
    <property type="entry name" value="P450, PUTATIVE (EUROFUNG)-RELATED-RELATED"/>
    <property type="match status" value="1"/>
</dbReference>
<evidence type="ECO:0000256" key="7">
    <source>
        <dbReference type="ARBA" id="ARBA00023194"/>
    </source>
</evidence>
<keyword evidence="9" id="KW-1185">Reference proteome</keyword>
<dbReference type="GO" id="GO:0016705">
    <property type="term" value="F:oxidoreductase activity, acting on paired donors, with incorporation or reduction of molecular oxygen"/>
    <property type="evidence" value="ECO:0007669"/>
    <property type="project" value="InterPro"/>
</dbReference>
<accession>A0AAN6NP60</accession>
<dbReference type="Proteomes" id="UP001303222">
    <property type="component" value="Unassembled WGS sequence"/>
</dbReference>
<dbReference type="GO" id="GO:0017000">
    <property type="term" value="P:antibiotic biosynthetic process"/>
    <property type="evidence" value="ECO:0007669"/>
    <property type="project" value="UniProtKB-KW"/>
</dbReference>
<reference evidence="8" key="2">
    <citation type="submission" date="2023-06" db="EMBL/GenBank/DDBJ databases">
        <authorList>
            <consortium name="Lawrence Berkeley National Laboratory"/>
            <person name="Mondo S.J."/>
            <person name="Hensen N."/>
            <person name="Bonometti L."/>
            <person name="Westerberg I."/>
            <person name="Brannstrom I.O."/>
            <person name="Guillou S."/>
            <person name="Cros-Aarteil S."/>
            <person name="Calhoun S."/>
            <person name="Haridas S."/>
            <person name="Kuo A."/>
            <person name="Pangilinan J."/>
            <person name="Riley R."/>
            <person name="Labutti K."/>
            <person name="Andreopoulos B."/>
            <person name="Lipzen A."/>
            <person name="Chen C."/>
            <person name="Yanf M."/>
            <person name="Daum C."/>
            <person name="Ng V."/>
            <person name="Clum A."/>
            <person name="Steindorff A."/>
            <person name="Ohm R."/>
            <person name="Martin F."/>
            <person name="Silar P."/>
            <person name="Natvig D."/>
            <person name="Lalanne C."/>
            <person name="Gautier V."/>
            <person name="Ament-Velasquez S.L."/>
            <person name="Kruys A."/>
            <person name="Hutchinson M.I."/>
            <person name="Powell A.J."/>
            <person name="Barry K."/>
            <person name="Miller A.N."/>
            <person name="Grigoriev I.V."/>
            <person name="Debuchy R."/>
            <person name="Gladieux P."/>
            <person name="Thoren M.H."/>
            <person name="Johannesson H."/>
        </authorList>
    </citation>
    <scope>NUCLEOTIDE SEQUENCE</scope>
    <source>
        <strain evidence="8">CBS 626.80</strain>
    </source>
</reference>
<keyword evidence="3" id="KW-0479">Metal-binding</keyword>
<sequence>MEESLRWMPTGILGVPHAVIRDDEYRGYRIPKDSSIVLNICVITTYTFGAGRRICQGLHVADDFLFLSIARLMWAFNFDRAIDPQTGKEIVV</sequence>
<dbReference type="GO" id="GO:0005506">
    <property type="term" value="F:iron ion binding"/>
    <property type="evidence" value="ECO:0007669"/>
    <property type="project" value="InterPro"/>
</dbReference>
<dbReference type="GO" id="GO:0020037">
    <property type="term" value="F:heme binding"/>
    <property type="evidence" value="ECO:0007669"/>
    <property type="project" value="InterPro"/>
</dbReference>
<evidence type="ECO:0000256" key="2">
    <source>
        <dbReference type="ARBA" id="ARBA00010617"/>
    </source>
</evidence>
<name>A0AAN6NP60_9PEZI</name>
<evidence type="ECO:0000256" key="1">
    <source>
        <dbReference type="ARBA" id="ARBA00004792"/>
    </source>
</evidence>
<evidence type="ECO:0000313" key="9">
    <source>
        <dbReference type="Proteomes" id="UP001303222"/>
    </source>
</evidence>
<dbReference type="PANTHER" id="PTHR46300:SF2">
    <property type="entry name" value="CYTOCHROME P450 MONOOXYGENASE ALNH-RELATED"/>
    <property type="match status" value="1"/>
</dbReference>